<keyword evidence="3 5" id="KW-0067">ATP-binding</keyword>
<dbReference type="InterPro" id="IPR027417">
    <property type="entry name" value="P-loop_NTPase"/>
</dbReference>
<reference evidence="6" key="1">
    <citation type="journal article" date="2019" name="Int. J. Syst. Evol. Microbiol.">
        <title>The Global Catalogue of Microorganisms (GCM) 10K type strain sequencing project: providing services to taxonomists for standard genome sequencing and annotation.</title>
        <authorList>
            <consortium name="The Broad Institute Genomics Platform"/>
            <consortium name="The Broad Institute Genome Sequencing Center for Infectious Disease"/>
            <person name="Wu L."/>
            <person name="Ma J."/>
        </authorList>
    </citation>
    <scope>NUCLEOTIDE SEQUENCE [LARGE SCALE GENOMIC DNA]</scope>
    <source>
        <strain evidence="6">JCM 18459</strain>
    </source>
</reference>
<dbReference type="CDD" id="cd19481">
    <property type="entry name" value="RecA-like_protease"/>
    <property type="match status" value="1"/>
</dbReference>
<keyword evidence="2" id="KW-0547">Nucleotide-binding</keyword>
<dbReference type="SUPFAM" id="SSF52540">
    <property type="entry name" value="P-loop containing nucleoside triphosphate hydrolases"/>
    <property type="match status" value="1"/>
</dbReference>
<dbReference type="SMART" id="SM00382">
    <property type="entry name" value="AAA"/>
    <property type="match status" value="1"/>
</dbReference>
<dbReference type="InterPro" id="IPR003593">
    <property type="entry name" value="AAA+_ATPase"/>
</dbReference>
<evidence type="ECO:0000256" key="2">
    <source>
        <dbReference type="ARBA" id="ARBA00022741"/>
    </source>
</evidence>
<proteinExistence type="inferred from homology"/>
<protein>
    <submittedName>
        <fullName evidence="5">ATP-binding protein</fullName>
    </submittedName>
</protein>
<sequence>MSSPEAGPDLVVGLAVAALERAVAAVSDSELAAAALEPAEVALAAARAALAEGLADDIGLADLVRQAGLSGAEAELLAVLIGTEIDERLQRLVVSLTDDRARHHVELWLLPHLLPGATPALAGPGSALVRAGLVRLSPRGAFGRTALVVPPRLLWALCGDTQPDPSLPAGLELVVADVLPSVPARLAGHDAVLVVGPDKVRRRRRALESLGASGVLATAPPTDALGWESLVLEATLADAAVLLETSRPLDDAGRRCVEQATHLRWGISSALPLGLDDLPHRPWREVTADEGTVTAGEWSAVTGQDGLPQGLTAEQLGRMSRALGLTGGDAIEAYRRLTDAGITDLATRVVPRAGWDDLVLDTGRKQRLRDLVDRYRSASVVYGEWGIRPSPSRGLIALFSGASGTGKTLSAEVVAGELGLAMYRLDLSAVVSKYIGETEKNLDALFDAASIGGTLLFFDEADAMFGKRTEVSDAHDRYANVGTSYLLQRLERYDGIVVLATNFEKNIDEAFVRRVHVRLDFQLPAEAERRRLWEYNLAAGMPLTDDIDLDWLVRSLDVSGASIRNIAVDAAFLAAREGTAVSMAHLVQGAAREMHKSSRMITRGMFGDWFAVATAAG</sequence>
<evidence type="ECO:0000259" key="4">
    <source>
        <dbReference type="SMART" id="SM00382"/>
    </source>
</evidence>
<feature type="domain" description="AAA+ ATPase" evidence="4">
    <location>
        <begin position="393"/>
        <end position="529"/>
    </location>
</feature>
<comment type="caution">
    <text evidence="5">The sequence shown here is derived from an EMBL/GenBank/DDBJ whole genome shotgun (WGS) entry which is preliminary data.</text>
</comment>
<dbReference type="Gene3D" id="1.10.8.60">
    <property type="match status" value="1"/>
</dbReference>
<dbReference type="Pfam" id="PF00004">
    <property type="entry name" value="AAA"/>
    <property type="match status" value="1"/>
</dbReference>
<dbReference type="Gene3D" id="3.40.50.300">
    <property type="entry name" value="P-loop containing nucleotide triphosphate hydrolases"/>
    <property type="match status" value="1"/>
</dbReference>
<evidence type="ECO:0000256" key="1">
    <source>
        <dbReference type="ARBA" id="ARBA00006914"/>
    </source>
</evidence>
<keyword evidence="6" id="KW-1185">Reference proteome</keyword>
<accession>A0ABP9Q1G3</accession>
<organism evidence="5 6">
    <name type="scientific">Nocardioides marinquilinus</name>
    <dbReference type="NCBI Taxonomy" id="1210400"/>
    <lineage>
        <taxon>Bacteria</taxon>
        <taxon>Bacillati</taxon>
        <taxon>Actinomycetota</taxon>
        <taxon>Actinomycetes</taxon>
        <taxon>Propionibacteriales</taxon>
        <taxon>Nocardioidaceae</taxon>
        <taxon>Nocardioides</taxon>
    </lineage>
</organism>
<dbReference type="RefSeq" id="WP_345463304.1">
    <property type="nucleotide sequence ID" value="NZ_BAABKG010000006.1"/>
</dbReference>
<dbReference type="GO" id="GO:0005524">
    <property type="term" value="F:ATP binding"/>
    <property type="evidence" value="ECO:0007669"/>
    <property type="project" value="UniProtKB-KW"/>
</dbReference>
<dbReference type="InterPro" id="IPR003959">
    <property type="entry name" value="ATPase_AAA_core"/>
</dbReference>
<dbReference type="EMBL" id="BAABKG010000006">
    <property type="protein sequence ID" value="GAA5155533.1"/>
    <property type="molecule type" value="Genomic_DNA"/>
</dbReference>
<comment type="similarity">
    <text evidence="1">Belongs to the AAA ATPase family.</text>
</comment>
<dbReference type="Proteomes" id="UP001500221">
    <property type="component" value="Unassembled WGS sequence"/>
</dbReference>
<evidence type="ECO:0000313" key="5">
    <source>
        <dbReference type="EMBL" id="GAA5155533.1"/>
    </source>
</evidence>
<evidence type="ECO:0000313" key="6">
    <source>
        <dbReference type="Proteomes" id="UP001500221"/>
    </source>
</evidence>
<gene>
    <name evidence="5" type="ORF">GCM10023340_41080</name>
</gene>
<name>A0ABP9Q1G3_9ACTN</name>
<evidence type="ECO:0000256" key="3">
    <source>
        <dbReference type="ARBA" id="ARBA00022840"/>
    </source>
</evidence>
<dbReference type="PANTHER" id="PTHR23073">
    <property type="entry name" value="26S PROTEASOME REGULATORY SUBUNIT"/>
    <property type="match status" value="1"/>
</dbReference>
<dbReference type="InterPro" id="IPR050221">
    <property type="entry name" value="26S_Proteasome_ATPase"/>
</dbReference>